<dbReference type="AlphaFoldDB" id="A0A060TDL1"/>
<proteinExistence type="predicted"/>
<feature type="region of interest" description="Disordered" evidence="1">
    <location>
        <begin position="849"/>
        <end position="891"/>
    </location>
</feature>
<feature type="region of interest" description="Disordered" evidence="1">
    <location>
        <begin position="602"/>
        <end position="633"/>
    </location>
</feature>
<feature type="region of interest" description="Disordered" evidence="1">
    <location>
        <begin position="219"/>
        <end position="355"/>
    </location>
</feature>
<feature type="region of interest" description="Disordered" evidence="1">
    <location>
        <begin position="494"/>
        <end position="564"/>
    </location>
</feature>
<feature type="region of interest" description="Disordered" evidence="1">
    <location>
        <begin position="1"/>
        <end position="45"/>
    </location>
</feature>
<name>A0A060TDL1_BLAAD</name>
<organism evidence="2">
    <name type="scientific">Blastobotrys adeninivorans</name>
    <name type="common">Yeast</name>
    <name type="synonym">Arxula adeninivorans</name>
    <dbReference type="NCBI Taxonomy" id="409370"/>
    <lineage>
        <taxon>Eukaryota</taxon>
        <taxon>Fungi</taxon>
        <taxon>Dikarya</taxon>
        <taxon>Ascomycota</taxon>
        <taxon>Saccharomycotina</taxon>
        <taxon>Dipodascomycetes</taxon>
        <taxon>Dipodascales</taxon>
        <taxon>Trichomonascaceae</taxon>
        <taxon>Blastobotrys</taxon>
    </lineage>
</organism>
<feature type="region of interest" description="Disordered" evidence="1">
    <location>
        <begin position="76"/>
        <end position="105"/>
    </location>
</feature>
<feature type="compositionally biased region" description="Polar residues" evidence="1">
    <location>
        <begin position="303"/>
        <end position="322"/>
    </location>
</feature>
<feature type="region of interest" description="Disordered" evidence="1">
    <location>
        <begin position="395"/>
        <end position="470"/>
    </location>
</feature>
<feature type="compositionally biased region" description="Polar residues" evidence="1">
    <location>
        <begin position="335"/>
        <end position="344"/>
    </location>
</feature>
<reference evidence="2" key="1">
    <citation type="submission" date="2014-02" db="EMBL/GenBank/DDBJ databases">
        <authorList>
            <person name="Genoscope - CEA"/>
        </authorList>
    </citation>
    <scope>NUCLEOTIDE SEQUENCE</scope>
    <source>
        <strain evidence="2">LS3</strain>
    </source>
</reference>
<evidence type="ECO:0000256" key="1">
    <source>
        <dbReference type="SAM" id="MobiDB-lite"/>
    </source>
</evidence>
<feature type="compositionally biased region" description="Polar residues" evidence="1">
    <location>
        <begin position="255"/>
        <end position="268"/>
    </location>
</feature>
<dbReference type="EMBL" id="HG937694">
    <property type="protein sequence ID" value="CDP38884.1"/>
    <property type="molecule type" value="Genomic_DNA"/>
</dbReference>
<feature type="compositionally biased region" description="Basic and acidic residues" evidence="1">
    <location>
        <begin position="7"/>
        <end position="24"/>
    </location>
</feature>
<accession>A0A060TDL1</accession>
<feature type="compositionally biased region" description="Low complexity" evidence="1">
    <location>
        <begin position="427"/>
        <end position="455"/>
    </location>
</feature>
<gene>
    <name evidence="2" type="ORF">GNLVRS02_ARAD1D44814g</name>
</gene>
<evidence type="ECO:0000313" key="2">
    <source>
        <dbReference type="EMBL" id="CDP38884.1"/>
    </source>
</evidence>
<feature type="compositionally biased region" description="Basic and acidic residues" evidence="1">
    <location>
        <begin position="861"/>
        <end position="877"/>
    </location>
</feature>
<feature type="compositionally biased region" description="Basic and acidic residues" evidence="1">
    <location>
        <begin position="226"/>
        <end position="254"/>
    </location>
</feature>
<sequence length="891" mass="97072">MPRFFRKRSESKHPLTPSPDDKVVNSKRSPHSSPPTPPVFTYNDVQSVPNKPALLLTPPSLSRNVTLDDDTFAGFDGVHIEAGQSDPEKSPPLSQPNYLITPPREQSCWNHHSDDCSSGCHSPMGLDTGKQAVGAAITSSAAVGEAPAARSHFVDNGYLWDHRDAWDDPSTCTNMADGDEKEQNIANAIIADPVSDITGEDKVVKDQVGLAQGVGHVVEPSSAVSEEDKIQLEDPLVDKDPSSESQEPKMESTELRSVQSSGPGTPESTYDDYSYQSQHAELVQEDDYSDAESNGGDEKLISDVSSDIQATVQLMSQTTLEDSPQPVLADDQESVRSTPQTQEPEATVESDGIELVHPKPQRVHVQASDSDNALTPNAATPVVDLLETAVAADSDPAIDSMGPSGGVVAPLDGEPKSHSRRGSGGLMRPRSGGSFGSFSSSFGMGRPRSRSSGFGDMFPPHPGNVLPPEDENAVFYPAPIPVKLQLPPLLSKKNRGVAQEPVEQESNPMGFARRHSQHQSFNPNRASTILPPPRWSVALNEDLPDDTMSVDSTQAPSSRSLARSFSRTSIAPSFPFNEGVAYEEAGTHPEIRPVSPALSIDSGRATVRSEDLEEEREFESGGGRSASPSVASTVKSKKKGGLLKRLTVFGKSGIEDENEDDDLETWMKIDAAKEFDDANIEAAGSGTRNLDYLAFTAYDPEKVENGGELYSGMVPQGMDNVTIKPSSLIEELELRKRGRRARADMIRSEIRNHGNGIQKMTDHPLDRRQIKSLLELDYNAHKEYLSQVAMADYMRTAGVRTTIYDISKDSGDPASLSIYRQSSPSSSVQDTGDPNETLAERRQRLKREKQLAKQLENETLSQRRERLKREKREKREQAQLQTQMALEGATG</sequence>
<feature type="compositionally biased region" description="Polar residues" evidence="1">
    <location>
        <begin position="518"/>
        <end position="527"/>
    </location>
</feature>
<protein>
    <submittedName>
        <fullName evidence="2">ARAD1D44814p</fullName>
    </submittedName>
</protein>
<reference evidence="2" key="2">
    <citation type="submission" date="2014-06" db="EMBL/GenBank/DDBJ databases">
        <title>The complete genome of Blastobotrys (Arxula) adeninivorans LS3 - a yeast of biotechnological interest.</title>
        <authorList>
            <person name="Kunze G."/>
            <person name="Gaillardin C."/>
            <person name="Czernicka M."/>
            <person name="Durrens P."/>
            <person name="Martin T."/>
            <person name="Boer E."/>
            <person name="Gabaldon T."/>
            <person name="Cruz J."/>
            <person name="Talla E."/>
            <person name="Marck C."/>
            <person name="Goffeau A."/>
            <person name="Barbe V."/>
            <person name="Baret P."/>
            <person name="Baronian K."/>
            <person name="Beier S."/>
            <person name="Bleykasten C."/>
            <person name="Bode R."/>
            <person name="Casaregola S."/>
            <person name="Despons L."/>
            <person name="Fairhead C."/>
            <person name="Giersberg M."/>
            <person name="Gierski P."/>
            <person name="Hahnel U."/>
            <person name="Hartmann A."/>
            <person name="Jankowska D."/>
            <person name="Jubin C."/>
            <person name="Jung P."/>
            <person name="Lafontaine I."/>
            <person name="Leh-Louis V."/>
            <person name="Lemaire M."/>
            <person name="Marcet-Houben M."/>
            <person name="Mascher M."/>
            <person name="Morel G."/>
            <person name="Richard G.-F."/>
            <person name="Riechen J."/>
            <person name="Sacerdot C."/>
            <person name="Sarkar A."/>
            <person name="Savel G."/>
            <person name="Schacherer J."/>
            <person name="Sherman D."/>
            <person name="Straub M.-L."/>
            <person name="Stein N."/>
            <person name="Thierry A."/>
            <person name="Trautwein-Schult A."/>
            <person name="Westhof E."/>
            <person name="Worch S."/>
            <person name="Dujon B."/>
            <person name="Souciet J.-L."/>
            <person name="Wincker P."/>
            <person name="Scholz U."/>
            <person name="Neuveglise N."/>
        </authorList>
    </citation>
    <scope>NUCLEOTIDE SEQUENCE</scope>
    <source>
        <strain evidence="2">LS3</strain>
    </source>
</reference>
<feature type="compositionally biased region" description="Polar residues" evidence="1">
    <location>
        <begin position="549"/>
        <end position="564"/>
    </location>
</feature>